<gene>
    <name evidence="2" type="ORF">ILYODFUR_015301</name>
</gene>
<feature type="transmembrane region" description="Helical" evidence="1">
    <location>
        <begin position="91"/>
        <end position="108"/>
    </location>
</feature>
<evidence type="ECO:0000313" key="3">
    <source>
        <dbReference type="Proteomes" id="UP001482620"/>
    </source>
</evidence>
<keyword evidence="1" id="KW-0472">Membrane</keyword>
<sequence>MLTRHHNENTGNQKEAESDVHVEGCQCWALHTSPLLASPVILECSICSGPYISYAMEETWQPRQRTQAMDLYYHNESEPDSYCCRGDRSKYFAINPVVLLLQFLLFLSPCSFHLSKNCNCTAVSIPPIFIIIIYSSIYFSAIILKLSTVYSVLLMQCCYLLFQT</sequence>
<comment type="caution">
    <text evidence="2">The sequence shown here is derived from an EMBL/GenBank/DDBJ whole genome shotgun (WGS) entry which is preliminary data.</text>
</comment>
<keyword evidence="3" id="KW-1185">Reference proteome</keyword>
<reference evidence="2 3" key="1">
    <citation type="submission" date="2021-06" db="EMBL/GenBank/DDBJ databases">
        <authorList>
            <person name="Palmer J.M."/>
        </authorList>
    </citation>
    <scope>NUCLEOTIDE SEQUENCE [LARGE SCALE GENOMIC DNA]</scope>
    <source>
        <strain evidence="3">if_2019</strain>
        <tissue evidence="2">Muscle</tissue>
    </source>
</reference>
<keyword evidence="1" id="KW-0812">Transmembrane</keyword>
<dbReference type="EMBL" id="JAHRIQ010036090">
    <property type="protein sequence ID" value="MEQ2232810.1"/>
    <property type="molecule type" value="Genomic_DNA"/>
</dbReference>
<accession>A0ABV0TIW7</accession>
<dbReference type="Proteomes" id="UP001482620">
    <property type="component" value="Unassembled WGS sequence"/>
</dbReference>
<protein>
    <submittedName>
        <fullName evidence="2">Uncharacterized protein</fullName>
    </submittedName>
</protein>
<organism evidence="2 3">
    <name type="scientific">Ilyodon furcidens</name>
    <name type="common">goldbreast splitfin</name>
    <dbReference type="NCBI Taxonomy" id="33524"/>
    <lineage>
        <taxon>Eukaryota</taxon>
        <taxon>Metazoa</taxon>
        <taxon>Chordata</taxon>
        <taxon>Craniata</taxon>
        <taxon>Vertebrata</taxon>
        <taxon>Euteleostomi</taxon>
        <taxon>Actinopterygii</taxon>
        <taxon>Neopterygii</taxon>
        <taxon>Teleostei</taxon>
        <taxon>Neoteleostei</taxon>
        <taxon>Acanthomorphata</taxon>
        <taxon>Ovalentaria</taxon>
        <taxon>Atherinomorphae</taxon>
        <taxon>Cyprinodontiformes</taxon>
        <taxon>Goodeidae</taxon>
        <taxon>Ilyodon</taxon>
    </lineage>
</organism>
<evidence type="ECO:0000256" key="1">
    <source>
        <dbReference type="SAM" id="Phobius"/>
    </source>
</evidence>
<proteinExistence type="predicted"/>
<evidence type="ECO:0000313" key="2">
    <source>
        <dbReference type="EMBL" id="MEQ2232810.1"/>
    </source>
</evidence>
<keyword evidence="1" id="KW-1133">Transmembrane helix</keyword>
<name>A0ABV0TIW7_9TELE</name>